<evidence type="ECO:0000313" key="2">
    <source>
        <dbReference type="Proteomes" id="UP001220395"/>
    </source>
</evidence>
<keyword evidence="2" id="KW-1185">Reference proteome</keyword>
<organism evidence="1 2">
    <name type="scientific">Sphingomonas naphthae</name>
    <dbReference type="NCBI Taxonomy" id="1813468"/>
    <lineage>
        <taxon>Bacteria</taxon>
        <taxon>Pseudomonadati</taxon>
        <taxon>Pseudomonadota</taxon>
        <taxon>Alphaproteobacteria</taxon>
        <taxon>Sphingomonadales</taxon>
        <taxon>Sphingomonadaceae</taxon>
        <taxon>Sphingomonas</taxon>
    </lineage>
</organism>
<reference evidence="1 2" key="1">
    <citation type="submission" date="2023-02" db="EMBL/GenBank/DDBJ databases">
        <title>Genome sequence of Sphingomonas naphthae.</title>
        <authorList>
            <person name="Kim S."/>
            <person name="Heo J."/>
            <person name="Kwon S.-W."/>
        </authorList>
    </citation>
    <scope>NUCLEOTIDE SEQUENCE [LARGE SCALE GENOMIC DNA]</scope>
    <source>
        <strain evidence="1 2">KACC 18716</strain>
    </source>
</reference>
<dbReference type="Pfam" id="PF18950">
    <property type="entry name" value="DUF5694"/>
    <property type="match status" value="1"/>
</dbReference>
<sequence length="281" mass="30893">MLAALLLAPLLAGATPDPLLIDRQPEARPGLLVLGSPHLANSNRDVVNTRIGDITTPDRQREIAALVDRLAAFRPTRIAIEWPSARQDRLDARYAAYRDGTAPLKPDEREQIGFRLAKQLGLARIDAVDWNGRPAGSEADWDYSAWAEANGMGPRFAAMKAGAQAEVDMDEAFMACTAIGDWYRRYNQPEARARNNRRYYDFAMLGAGETNPGATWVGSWYGRNLRILANLVRLAPAATDRVLVLYGSGHAFLLDQFARQSGAFAVADTLAYLPPPAARRC</sequence>
<gene>
    <name evidence="1" type="ORF">PQ455_10115</name>
</gene>
<protein>
    <submittedName>
        <fullName evidence="1">DUF5694 domain-containing protein</fullName>
    </submittedName>
</protein>
<evidence type="ECO:0000313" key="1">
    <source>
        <dbReference type="EMBL" id="WCT72003.1"/>
    </source>
</evidence>
<dbReference type="Proteomes" id="UP001220395">
    <property type="component" value="Chromosome"/>
</dbReference>
<dbReference type="EMBL" id="CP117411">
    <property type="protein sequence ID" value="WCT72003.1"/>
    <property type="molecule type" value="Genomic_DNA"/>
</dbReference>
<proteinExistence type="predicted"/>
<dbReference type="InterPro" id="IPR043749">
    <property type="entry name" value="DUF5694"/>
</dbReference>
<dbReference type="RefSeq" id="WP_273685950.1">
    <property type="nucleotide sequence ID" value="NZ_CP117411.1"/>
</dbReference>
<accession>A0ABY7TFL4</accession>
<name>A0ABY7TFL4_9SPHN</name>